<organism evidence="3 4">
    <name type="scientific">Stylosanthes scabra</name>
    <dbReference type="NCBI Taxonomy" id="79078"/>
    <lineage>
        <taxon>Eukaryota</taxon>
        <taxon>Viridiplantae</taxon>
        <taxon>Streptophyta</taxon>
        <taxon>Embryophyta</taxon>
        <taxon>Tracheophyta</taxon>
        <taxon>Spermatophyta</taxon>
        <taxon>Magnoliopsida</taxon>
        <taxon>eudicotyledons</taxon>
        <taxon>Gunneridae</taxon>
        <taxon>Pentapetalae</taxon>
        <taxon>rosids</taxon>
        <taxon>fabids</taxon>
        <taxon>Fabales</taxon>
        <taxon>Fabaceae</taxon>
        <taxon>Papilionoideae</taxon>
        <taxon>50 kb inversion clade</taxon>
        <taxon>dalbergioids sensu lato</taxon>
        <taxon>Dalbergieae</taxon>
        <taxon>Pterocarpus clade</taxon>
        <taxon>Stylosanthes</taxon>
    </lineage>
</organism>
<feature type="region of interest" description="Disordered" evidence="2">
    <location>
        <begin position="404"/>
        <end position="452"/>
    </location>
</feature>
<reference evidence="3 4" key="1">
    <citation type="journal article" date="2023" name="Plants (Basel)">
        <title>Bridging the Gap: Combining Genomics and Transcriptomics Approaches to Understand Stylosanthes scabra, an Orphan Legume from the Brazilian Caatinga.</title>
        <authorList>
            <person name="Ferreira-Neto J.R.C."/>
            <person name="da Silva M.D."/>
            <person name="Binneck E."/>
            <person name="de Melo N.F."/>
            <person name="da Silva R.H."/>
            <person name="de Melo A.L.T.M."/>
            <person name="Pandolfi V."/>
            <person name="Bustamante F.O."/>
            <person name="Brasileiro-Vidal A.C."/>
            <person name="Benko-Iseppon A.M."/>
        </authorList>
    </citation>
    <scope>NUCLEOTIDE SEQUENCE [LARGE SCALE GENOMIC DNA]</scope>
    <source>
        <tissue evidence="3">Leaves</tissue>
    </source>
</reference>
<feature type="compositionally biased region" description="Basic and acidic residues" evidence="2">
    <location>
        <begin position="164"/>
        <end position="174"/>
    </location>
</feature>
<keyword evidence="4" id="KW-1185">Reference proteome</keyword>
<accession>A0ABU6Z2J5</accession>
<protein>
    <submittedName>
        <fullName evidence="3">Uncharacterized protein</fullName>
    </submittedName>
</protein>
<evidence type="ECO:0000256" key="1">
    <source>
        <dbReference type="SAM" id="Coils"/>
    </source>
</evidence>
<dbReference type="EMBL" id="JASCZI010271885">
    <property type="protein sequence ID" value="MED6216724.1"/>
    <property type="molecule type" value="Genomic_DNA"/>
</dbReference>
<evidence type="ECO:0000313" key="4">
    <source>
        <dbReference type="Proteomes" id="UP001341840"/>
    </source>
</evidence>
<dbReference type="Gene3D" id="1.10.287.1490">
    <property type="match status" value="1"/>
</dbReference>
<sequence>MGLLADDESRSFPWVYWNPEVKDFTVFNLDPLEMVACKFLLSLPTGLPKKKNDFSCRWILDHNDFEVAQFFDSLLEVQMKQNRLDKLKAQLANTSKMGLRSILLVSTPVTIPAVVPSAAGGASSSTDAAASLKKVPPGTICLDAEENVKEDPQADLRRKRQKRKQTESDATDRVLGKDSAWEHDVHPVDLGFPDNFDYRKAIDGWGSFILCSPGSCEDAFGTVGLEGTLSSKLKIEKELTATQDQIAVLTVERDSALAYLPLKKEVDPLKDQLSEKEGERQSALDRVNQLEEDIKVLNTQLVSYQLSLEKEQKRVEASVNDVRALNASLMEKQTALSTTTTSAEYWEAEWKKSGDETMDMCQETLETVLDQVTHLSLRIDFSVITLDTRWDRKTRRIVDRKKAADEDLELVDDPPHADAVSLEQRPEESEQVQQAQQSEPRSVAGGGGECPT</sequence>
<proteinExistence type="predicted"/>
<feature type="coiled-coil region" evidence="1">
    <location>
        <begin position="273"/>
        <end position="314"/>
    </location>
</feature>
<dbReference type="Proteomes" id="UP001341840">
    <property type="component" value="Unassembled WGS sequence"/>
</dbReference>
<evidence type="ECO:0000256" key="2">
    <source>
        <dbReference type="SAM" id="MobiDB-lite"/>
    </source>
</evidence>
<name>A0ABU6Z2J5_9FABA</name>
<evidence type="ECO:0000313" key="3">
    <source>
        <dbReference type="EMBL" id="MED6216724.1"/>
    </source>
</evidence>
<feature type="compositionally biased region" description="Basic and acidic residues" evidence="2">
    <location>
        <begin position="146"/>
        <end position="156"/>
    </location>
</feature>
<gene>
    <name evidence="3" type="ORF">PIB30_010471</name>
</gene>
<feature type="region of interest" description="Disordered" evidence="2">
    <location>
        <begin position="143"/>
        <end position="174"/>
    </location>
</feature>
<keyword evidence="1" id="KW-0175">Coiled coil</keyword>
<comment type="caution">
    <text evidence="3">The sequence shown here is derived from an EMBL/GenBank/DDBJ whole genome shotgun (WGS) entry which is preliminary data.</text>
</comment>